<sequence length="29" mass="3032">MAVATCSDGHGLKWSRPSGGHFAPPSSYK</sequence>
<name>A0A834XH28_9FABA</name>
<evidence type="ECO:0000313" key="3">
    <source>
        <dbReference type="Proteomes" id="UP000634136"/>
    </source>
</evidence>
<gene>
    <name evidence="2" type="ORF">G2W53_001052</name>
</gene>
<dbReference type="EMBL" id="JAAIUW010000001">
    <property type="protein sequence ID" value="KAF7844147.1"/>
    <property type="molecule type" value="Genomic_DNA"/>
</dbReference>
<evidence type="ECO:0000313" key="2">
    <source>
        <dbReference type="EMBL" id="KAF7844147.1"/>
    </source>
</evidence>
<comment type="caution">
    <text evidence="2">The sequence shown here is derived from an EMBL/GenBank/DDBJ whole genome shotgun (WGS) entry which is preliminary data.</text>
</comment>
<protein>
    <submittedName>
        <fullName evidence="2">Uncharacterized protein</fullName>
    </submittedName>
</protein>
<dbReference type="Proteomes" id="UP000634136">
    <property type="component" value="Unassembled WGS sequence"/>
</dbReference>
<proteinExistence type="predicted"/>
<keyword evidence="3" id="KW-1185">Reference proteome</keyword>
<accession>A0A834XH28</accession>
<feature type="region of interest" description="Disordered" evidence="1">
    <location>
        <begin position="1"/>
        <end position="29"/>
    </location>
</feature>
<evidence type="ECO:0000256" key="1">
    <source>
        <dbReference type="SAM" id="MobiDB-lite"/>
    </source>
</evidence>
<dbReference type="AlphaFoldDB" id="A0A834XH28"/>
<organism evidence="2 3">
    <name type="scientific">Senna tora</name>
    <dbReference type="NCBI Taxonomy" id="362788"/>
    <lineage>
        <taxon>Eukaryota</taxon>
        <taxon>Viridiplantae</taxon>
        <taxon>Streptophyta</taxon>
        <taxon>Embryophyta</taxon>
        <taxon>Tracheophyta</taxon>
        <taxon>Spermatophyta</taxon>
        <taxon>Magnoliopsida</taxon>
        <taxon>eudicotyledons</taxon>
        <taxon>Gunneridae</taxon>
        <taxon>Pentapetalae</taxon>
        <taxon>rosids</taxon>
        <taxon>fabids</taxon>
        <taxon>Fabales</taxon>
        <taxon>Fabaceae</taxon>
        <taxon>Caesalpinioideae</taxon>
        <taxon>Cassia clade</taxon>
        <taxon>Senna</taxon>
    </lineage>
</organism>
<reference evidence="2" key="1">
    <citation type="submission" date="2020-09" db="EMBL/GenBank/DDBJ databases">
        <title>Genome-Enabled Discovery of Anthraquinone Biosynthesis in Senna tora.</title>
        <authorList>
            <person name="Kang S.-H."/>
            <person name="Pandey R.P."/>
            <person name="Lee C.-M."/>
            <person name="Sim J.-S."/>
            <person name="Jeong J.-T."/>
            <person name="Choi B.-S."/>
            <person name="Jung M."/>
            <person name="Ginzburg D."/>
            <person name="Zhao K."/>
            <person name="Won S.Y."/>
            <person name="Oh T.-J."/>
            <person name="Yu Y."/>
            <person name="Kim N.-H."/>
            <person name="Lee O.R."/>
            <person name="Lee T.-H."/>
            <person name="Bashyal P."/>
            <person name="Kim T.-S."/>
            <person name="Lee W.-H."/>
            <person name="Kawkins C."/>
            <person name="Kim C.-K."/>
            <person name="Kim J.S."/>
            <person name="Ahn B.O."/>
            <person name="Rhee S.Y."/>
            <person name="Sohng J.K."/>
        </authorList>
    </citation>
    <scope>NUCLEOTIDE SEQUENCE</scope>
    <source>
        <tissue evidence="2">Leaf</tissue>
    </source>
</reference>